<name>A0A6A6VGJ4_9PLEO</name>
<reference evidence="1" key="1">
    <citation type="journal article" date="2020" name="Stud. Mycol.">
        <title>101 Dothideomycetes genomes: a test case for predicting lifestyles and emergence of pathogens.</title>
        <authorList>
            <person name="Haridas S."/>
            <person name="Albert R."/>
            <person name="Binder M."/>
            <person name="Bloem J."/>
            <person name="Labutti K."/>
            <person name="Salamov A."/>
            <person name="Andreopoulos B."/>
            <person name="Baker S."/>
            <person name="Barry K."/>
            <person name="Bills G."/>
            <person name="Bluhm B."/>
            <person name="Cannon C."/>
            <person name="Castanera R."/>
            <person name="Culley D."/>
            <person name="Daum C."/>
            <person name="Ezra D."/>
            <person name="Gonzalez J."/>
            <person name="Henrissat B."/>
            <person name="Kuo A."/>
            <person name="Liang C."/>
            <person name="Lipzen A."/>
            <person name="Lutzoni F."/>
            <person name="Magnuson J."/>
            <person name="Mondo S."/>
            <person name="Nolan M."/>
            <person name="Ohm R."/>
            <person name="Pangilinan J."/>
            <person name="Park H.-J."/>
            <person name="Ramirez L."/>
            <person name="Alfaro M."/>
            <person name="Sun H."/>
            <person name="Tritt A."/>
            <person name="Yoshinaga Y."/>
            <person name="Zwiers L.-H."/>
            <person name="Turgeon B."/>
            <person name="Goodwin S."/>
            <person name="Spatafora J."/>
            <person name="Crous P."/>
            <person name="Grigoriev I."/>
        </authorList>
    </citation>
    <scope>NUCLEOTIDE SEQUENCE</scope>
    <source>
        <strain evidence="1">CBS 119925</strain>
    </source>
</reference>
<sequence length="133" mass="14591">MSSIIGRAVFRATPALRATSHREGAQALKAGAKRDPELFPLYVVVSGIFAWAGYRFVQSPTGSDYSGVATVDESKPWEKDASSGKYKYYVAGDPKQGVKDAPSALNTVIIPNVTLPKELHEKYNKFGKEDYDF</sequence>
<dbReference type="PANTHER" id="PTHR40466">
    <property type="entry name" value="EXPRESSED PROTEIN"/>
    <property type="match status" value="1"/>
</dbReference>
<dbReference type="OrthoDB" id="3141857at2759"/>
<dbReference type="EMBL" id="MU006568">
    <property type="protein sequence ID" value="KAF2748710.1"/>
    <property type="molecule type" value="Genomic_DNA"/>
</dbReference>
<dbReference type="PANTHER" id="PTHR40466:SF1">
    <property type="entry name" value="FUNGAL PROTEIN"/>
    <property type="match status" value="1"/>
</dbReference>
<keyword evidence="2" id="KW-1185">Reference proteome</keyword>
<protein>
    <submittedName>
        <fullName evidence="1">Uncharacterized protein</fullName>
    </submittedName>
</protein>
<proteinExistence type="predicted"/>
<evidence type="ECO:0000313" key="2">
    <source>
        <dbReference type="Proteomes" id="UP000799440"/>
    </source>
</evidence>
<evidence type="ECO:0000313" key="1">
    <source>
        <dbReference type="EMBL" id="KAF2748710.1"/>
    </source>
</evidence>
<dbReference type="InterPro" id="IPR039965">
    <property type="entry name" value="C3H7.08c"/>
</dbReference>
<dbReference type="AlphaFoldDB" id="A0A6A6VGJ4"/>
<gene>
    <name evidence="1" type="ORF">M011DRAFT_466493</name>
</gene>
<accession>A0A6A6VGJ4</accession>
<organism evidence="1 2">
    <name type="scientific">Sporormia fimetaria CBS 119925</name>
    <dbReference type="NCBI Taxonomy" id="1340428"/>
    <lineage>
        <taxon>Eukaryota</taxon>
        <taxon>Fungi</taxon>
        <taxon>Dikarya</taxon>
        <taxon>Ascomycota</taxon>
        <taxon>Pezizomycotina</taxon>
        <taxon>Dothideomycetes</taxon>
        <taxon>Pleosporomycetidae</taxon>
        <taxon>Pleosporales</taxon>
        <taxon>Sporormiaceae</taxon>
        <taxon>Sporormia</taxon>
    </lineage>
</organism>
<dbReference type="Proteomes" id="UP000799440">
    <property type="component" value="Unassembled WGS sequence"/>
</dbReference>